<evidence type="ECO:0000256" key="12">
    <source>
        <dbReference type="ARBA" id="ARBA00048639"/>
    </source>
</evidence>
<evidence type="ECO:0000256" key="8">
    <source>
        <dbReference type="ARBA" id="ARBA00022643"/>
    </source>
</evidence>
<keyword evidence="8" id="KW-0288">FMN</keyword>
<dbReference type="CDD" id="cd04738">
    <property type="entry name" value="DHOD_2_like"/>
    <property type="match status" value="1"/>
</dbReference>
<evidence type="ECO:0000256" key="2">
    <source>
        <dbReference type="ARBA" id="ARBA00004370"/>
    </source>
</evidence>
<evidence type="ECO:0000259" key="13">
    <source>
        <dbReference type="Pfam" id="PF01180"/>
    </source>
</evidence>
<protein>
    <recommendedName>
        <fullName evidence="6">Dihydroorotate dehydrogenase (quinone), mitochondrial</fullName>
        <ecNumber evidence="5">1.3.5.2</ecNumber>
    </recommendedName>
    <alternativeName>
        <fullName evidence="11">Dihydroorotate oxidase</fullName>
    </alternativeName>
</protein>
<dbReference type="InterPro" id="IPR005720">
    <property type="entry name" value="Dihydroorotate_DH_cat"/>
</dbReference>
<dbReference type="Gene3D" id="3.20.20.70">
    <property type="entry name" value="Aldolase class I"/>
    <property type="match status" value="1"/>
</dbReference>
<evidence type="ECO:0000256" key="4">
    <source>
        <dbReference type="ARBA" id="ARBA00005359"/>
    </source>
</evidence>
<evidence type="ECO:0000256" key="7">
    <source>
        <dbReference type="ARBA" id="ARBA00022630"/>
    </source>
</evidence>
<dbReference type="PROSITE" id="PS00911">
    <property type="entry name" value="DHODEHASE_1"/>
    <property type="match status" value="1"/>
</dbReference>
<name>A0A0C3L9N5_9AGAM</name>
<comment type="cofactor">
    <cofactor evidence="1">
        <name>FMN</name>
        <dbReference type="ChEBI" id="CHEBI:58210"/>
    </cofactor>
</comment>
<dbReference type="PANTHER" id="PTHR48109:SF4">
    <property type="entry name" value="DIHYDROOROTATE DEHYDROGENASE (QUINONE), MITOCHONDRIAL"/>
    <property type="match status" value="1"/>
</dbReference>
<evidence type="ECO:0000256" key="9">
    <source>
        <dbReference type="ARBA" id="ARBA00023002"/>
    </source>
</evidence>
<dbReference type="EC" id="1.3.5.2" evidence="5"/>
<evidence type="ECO:0000256" key="10">
    <source>
        <dbReference type="ARBA" id="ARBA00023136"/>
    </source>
</evidence>
<dbReference type="NCBIfam" id="TIGR01036">
    <property type="entry name" value="pyrD_sub2"/>
    <property type="match status" value="1"/>
</dbReference>
<feature type="domain" description="Dihydroorotate dehydrogenase catalytic" evidence="13">
    <location>
        <begin position="109"/>
        <end position="333"/>
    </location>
</feature>
<keyword evidence="10" id="KW-0472">Membrane</keyword>
<sequence length="498" mass="54361">MSFHIASVGRTAARQAHLLNPTLIVARNASTSSPQAPSQLRRYLSLGAFVAGGTAFTLYYLDSRSALHRYGVMPLIRSGMDPEAGHKFAVKALASGFAPRDMASDDEALAVELWGQRLANPVGLAAGFDKDGEAIDGLFNLGFSWVEVGSVTPKPQEGNPKPRVFHLPEDSAIINRYGFPSQGHAIVLSRLRSYVATHPPSAVTPSILALNLGKNKSSAPDSTTDFLNGVAKFGPLVDVLVINVSSPNTAGLRALQGRGVLEELLSEVIKARDALPKRSIDEWKWEKAKIVVKIAPDLSEKEVQDIAEAVKLSGVDGVIVSNTTIQRPAELKSTWWNNCERWRRTSIKWAPSASNASDESELIEAFARRTFFLQRAELVCLAGRARVVRLGYLLDRQRHFSPDCMLGPRKWQNNLQETIVRGLEDLYSTFLVNAKAIRGGIEGIEPIIRVVDSHGIRPSRRWQDSWVIVKPFVASVVGDRESSAIQSARMNAVGGGEG</sequence>
<dbReference type="GO" id="GO:0005743">
    <property type="term" value="C:mitochondrial inner membrane"/>
    <property type="evidence" value="ECO:0007669"/>
    <property type="project" value="TreeGrafter"/>
</dbReference>
<keyword evidence="9" id="KW-0560">Oxidoreductase</keyword>
<comment type="catalytic activity">
    <reaction evidence="12">
        <text>(S)-dihydroorotate + a quinone = orotate + a quinol</text>
        <dbReference type="Rhea" id="RHEA:30187"/>
        <dbReference type="ChEBI" id="CHEBI:24646"/>
        <dbReference type="ChEBI" id="CHEBI:30839"/>
        <dbReference type="ChEBI" id="CHEBI:30864"/>
        <dbReference type="ChEBI" id="CHEBI:132124"/>
        <dbReference type="EC" id="1.3.5.2"/>
    </reaction>
</comment>
<comment type="pathway">
    <text evidence="3">Pyrimidine metabolism; UMP biosynthesis via de novo pathway; orotate from (S)-dihydroorotate (quinone route): step 1/1.</text>
</comment>
<keyword evidence="15" id="KW-1185">Reference proteome</keyword>
<dbReference type="SUPFAM" id="SSF51395">
    <property type="entry name" value="FMN-linked oxidoreductases"/>
    <property type="match status" value="1"/>
</dbReference>
<gene>
    <name evidence="14" type="ORF">M407DRAFT_11992</name>
</gene>
<reference evidence="14 15" key="1">
    <citation type="submission" date="2014-04" db="EMBL/GenBank/DDBJ databases">
        <authorList>
            <consortium name="DOE Joint Genome Institute"/>
            <person name="Kuo A."/>
            <person name="Girlanda M."/>
            <person name="Perotto S."/>
            <person name="Kohler A."/>
            <person name="Nagy L.G."/>
            <person name="Floudas D."/>
            <person name="Copeland A."/>
            <person name="Barry K.W."/>
            <person name="Cichocki N."/>
            <person name="Veneault-Fourrey C."/>
            <person name="LaButti K."/>
            <person name="Lindquist E.A."/>
            <person name="Lipzen A."/>
            <person name="Lundell T."/>
            <person name="Morin E."/>
            <person name="Murat C."/>
            <person name="Sun H."/>
            <person name="Tunlid A."/>
            <person name="Henrissat B."/>
            <person name="Grigoriev I.V."/>
            <person name="Hibbett D.S."/>
            <person name="Martin F."/>
            <person name="Nordberg H.P."/>
            <person name="Cantor M.N."/>
            <person name="Hua S.X."/>
        </authorList>
    </citation>
    <scope>NUCLEOTIDE SEQUENCE [LARGE SCALE GENOMIC DNA]</scope>
    <source>
        <strain evidence="14 15">MUT 4182</strain>
    </source>
</reference>
<dbReference type="InterPro" id="IPR013785">
    <property type="entry name" value="Aldolase_TIM"/>
</dbReference>
<dbReference type="Proteomes" id="UP000054248">
    <property type="component" value="Unassembled WGS sequence"/>
</dbReference>
<comment type="subcellular location">
    <subcellularLocation>
        <location evidence="2">Membrane</location>
    </subcellularLocation>
</comment>
<dbReference type="GO" id="GO:0106430">
    <property type="term" value="F:dihydroorotate dehydrogenase (quinone) activity"/>
    <property type="evidence" value="ECO:0007669"/>
    <property type="project" value="UniProtKB-EC"/>
</dbReference>
<evidence type="ECO:0000256" key="11">
    <source>
        <dbReference type="ARBA" id="ARBA00031623"/>
    </source>
</evidence>
<dbReference type="Pfam" id="PF01180">
    <property type="entry name" value="DHO_dh"/>
    <property type="match status" value="1"/>
</dbReference>
<dbReference type="HOGENOM" id="CLU_547677_0_0_1"/>
<comment type="similarity">
    <text evidence="4">Belongs to the dihydroorotate dehydrogenase family. Type 2 subfamily.</text>
</comment>
<evidence type="ECO:0000256" key="1">
    <source>
        <dbReference type="ARBA" id="ARBA00001917"/>
    </source>
</evidence>
<dbReference type="STRING" id="1051891.A0A0C3L9N5"/>
<dbReference type="AlphaFoldDB" id="A0A0C3L9N5"/>
<dbReference type="GO" id="GO:0044205">
    <property type="term" value="P:'de novo' UMP biosynthetic process"/>
    <property type="evidence" value="ECO:0007669"/>
    <property type="project" value="UniProtKB-UniPathway"/>
</dbReference>
<organism evidence="14 15">
    <name type="scientific">Tulasnella calospora MUT 4182</name>
    <dbReference type="NCBI Taxonomy" id="1051891"/>
    <lineage>
        <taxon>Eukaryota</taxon>
        <taxon>Fungi</taxon>
        <taxon>Dikarya</taxon>
        <taxon>Basidiomycota</taxon>
        <taxon>Agaricomycotina</taxon>
        <taxon>Agaricomycetes</taxon>
        <taxon>Cantharellales</taxon>
        <taxon>Tulasnellaceae</taxon>
        <taxon>Tulasnella</taxon>
    </lineage>
</organism>
<accession>A0A0C3L9N5</accession>
<dbReference type="GO" id="GO:0006207">
    <property type="term" value="P:'de novo' pyrimidine nucleobase biosynthetic process"/>
    <property type="evidence" value="ECO:0007669"/>
    <property type="project" value="InterPro"/>
</dbReference>
<dbReference type="OrthoDB" id="14784at2759"/>
<dbReference type="EMBL" id="KN823304">
    <property type="protein sequence ID" value="KIO18207.1"/>
    <property type="molecule type" value="Genomic_DNA"/>
</dbReference>
<dbReference type="InterPro" id="IPR001295">
    <property type="entry name" value="Dihydroorotate_DH_CS"/>
</dbReference>
<proteinExistence type="inferred from homology"/>
<reference evidence="15" key="2">
    <citation type="submission" date="2015-01" db="EMBL/GenBank/DDBJ databases">
        <title>Evolutionary Origins and Diversification of the Mycorrhizal Mutualists.</title>
        <authorList>
            <consortium name="DOE Joint Genome Institute"/>
            <consortium name="Mycorrhizal Genomics Consortium"/>
            <person name="Kohler A."/>
            <person name="Kuo A."/>
            <person name="Nagy L.G."/>
            <person name="Floudas D."/>
            <person name="Copeland A."/>
            <person name="Barry K.W."/>
            <person name="Cichocki N."/>
            <person name="Veneault-Fourrey C."/>
            <person name="LaButti K."/>
            <person name="Lindquist E.A."/>
            <person name="Lipzen A."/>
            <person name="Lundell T."/>
            <person name="Morin E."/>
            <person name="Murat C."/>
            <person name="Riley R."/>
            <person name="Ohm R."/>
            <person name="Sun H."/>
            <person name="Tunlid A."/>
            <person name="Henrissat B."/>
            <person name="Grigoriev I.V."/>
            <person name="Hibbett D.S."/>
            <person name="Martin F."/>
        </authorList>
    </citation>
    <scope>NUCLEOTIDE SEQUENCE [LARGE SCALE GENOMIC DNA]</scope>
    <source>
        <strain evidence="15">MUT 4182</strain>
    </source>
</reference>
<evidence type="ECO:0000313" key="15">
    <source>
        <dbReference type="Proteomes" id="UP000054248"/>
    </source>
</evidence>
<evidence type="ECO:0000256" key="3">
    <source>
        <dbReference type="ARBA" id="ARBA00005161"/>
    </source>
</evidence>
<evidence type="ECO:0000256" key="6">
    <source>
        <dbReference type="ARBA" id="ARBA00017599"/>
    </source>
</evidence>
<dbReference type="UniPathway" id="UPA00070">
    <property type="reaction ID" value="UER00946"/>
</dbReference>
<evidence type="ECO:0000313" key="14">
    <source>
        <dbReference type="EMBL" id="KIO18207.1"/>
    </source>
</evidence>
<dbReference type="InterPro" id="IPR050074">
    <property type="entry name" value="DHO_dehydrogenase"/>
</dbReference>
<dbReference type="InterPro" id="IPR005719">
    <property type="entry name" value="Dihydroorotate_DH_2"/>
</dbReference>
<keyword evidence="7" id="KW-0285">Flavoprotein</keyword>
<evidence type="ECO:0000256" key="5">
    <source>
        <dbReference type="ARBA" id="ARBA00012791"/>
    </source>
</evidence>
<dbReference type="PANTHER" id="PTHR48109">
    <property type="entry name" value="DIHYDROOROTATE DEHYDROGENASE (QUINONE), MITOCHONDRIAL-RELATED"/>
    <property type="match status" value="1"/>
</dbReference>